<dbReference type="SUPFAM" id="SSF53756">
    <property type="entry name" value="UDP-Glycosyltransferase/glycogen phosphorylase"/>
    <property type="match status" value="1"/>
</dbReference>
<evidence type="ECO:0008006" key="3">
    <source>
        <dbReference type="Google" id="ProtNLM"/>
    </source>
</evidence>
<dbReference type="RefSeq" id="WP_209767311.1">
    <property type="nucleotide sequence ID" value="NZ_JAGINP010000010.1"/>
</dbReference>
<evidence type="ECO:0000313" key="1">
    <source>
        <dbReference type="EMBL" id="MBP2293384.1"/>
    </source>
</evidence>
<gene>
    <name evidence="1" type="ORF">J2851_003167</name>
</gene>
<dbReference type="InterPro" id="IPR043148">
    <property type="entry name" value="TagF_C"/>
</dbReference>
<evidence type="ECO:0000313" key="2">
    <source>
        <dbReference type="Proteomes" id="UP000781958"/>
    </source>
</evidence>
<keyword evidence="2" id="KW-1185">Reference proteome</keyword>
<organism evidence="1 2">
    <name type="scientific">Azospirillum rugosum</name>
    <dbReference type="NCBI Taxonomy" id="416170"/>
    <lineage>
        <taxon>Bacteria</taxon>
        <taxon>Pseudomonadati</taxon>
        <taxon>Pseudomonadota</taxon>
        <taxon>Alphaproteobacteria</taxon>
        <taxon>Rhodospirillales</taxon>
        <taxon>Azospirillaceae</taxon>
        <taxon>Azospirillum</taxon>
    </lineage>
</organism>
<dbReference type="EMBL" id="JAGINP010000010">
    <property type="protein sequence ID" value="MBP2293384.1"/>
    <property type="molecule type" value="Genomic_DNA"/>
</dbReference>
<accession>A0ABS4SLE6</accession>
<name>A0ABS4SLE6_9PROT</name>
<dbReference type="Gene3D" id="3.40.50.12580">
    <property type="match status" value="1"/>
</dbReference>
<comment type="caution">
    <text evidence="1">The sequence shown here is derived from an EMBL/GenBank/DDBJ whole genome shotgun (WGS) entry which is preliminary data.</text>
</comment>
<protein>
    <recommendedName>
        <fullName evidence="3">CDP-Glycerol:Poly(Glycerophosphate) glycerophosphotransferase</fullName>
    </recommendedName>
</protein>
<dbReference type="Proteomes" id="UP000781958">
    <property type="component" value="Unassembled WGS sequence"/>
</dbReference>
<reference evidence="1 2" key="1">
    <citation type="submission" date="2021-03" db="EMBL/GenBank/DDBJ databases">
        <title>Genomic Encyclopedia of Type Strains, Phase III (KMG-III): the genomes of soil and plant-associated and newly described type strains.</title>
        <authorList>
            <person name="Whitman W."/>
        </authorList>
    </citation>
    <scope>NUCLEOTIDE SEQUENCE [LARGE SCALE GENOMIC DNA]</scope>
    <source>
        <strain evidence="1 2">IMMIB AFH-6</strain>
    </source>
</reference>
<sequence>MRVCFFYNAQHHQVLHSLPVAFELSAMPGFAVDIVASTQGHLDLVRDLQKLYPDARVTYRLLEQPWPLRLYSRLIQTGLPPKLLTLWHNRALFDCYDAIVVPERTSLALKRFGVRRPKFIHTSHGAGDRAATLDRRIAEFDFALVPSPKTAQWLLEGGLVRPGHYAVGAYAKFDIVRRLRTQKRSLFANDRPTVLYNPHFRPQLSSWREFGLRVLDHFARSDRYNLIFAPHVRLFSPPTQEKYAAFAKYDALPNMIIDLGSMRSIDMTYTLSADAYIGDVSSQVYEFLLSPRPCLFLNGHRANWRDNPRYLFWTLGPVVSDMAMFPATLDQLLADPSPWREAQDKAVAATFDLSTDTPGHHNAQLLAEWLSANVKHRATTFASTAERVH</sequence>
<proteinExistence type="predicted"/>